<accession>A0A2H1WJ52</accession>
<gene>
    <name evidence="1" type="ORF">SFRICE_015981</name>
</gene>
<organism evidence="1">
    <name type="scientific">Spodoptera frugiperda</name>
    <name type="common">Fall armyworm</name>
    <dbReference type="NCBI Taxonomy" id="7108"/>
    <lineage>
        <taxon>Eukaryota</taxon>
        <taxon>Metazoa</taxon>
        <taxon>Ecdysozoa</taxon>
        <taxon>Arthropoda</taxon>
        <taxon>Hexapoda</taxon>
        <taxon>Insecta</taxon>
        <taxon>Pterygota</taxon>
        <taxon>Neoptera</taxon>
        <taxon>Endopterygota</taxon>
        <taxon>Lepidoptera</taxon>
        <taxon>Glossata</taxon>
        <taxon>Ditrysia</taxon>
        <taxon>Noctuoidea</taxon>
        <taxon>Noctuidae</taxon>
        <taxon>Amphipyrinae</taxon>
        <taxon>Spodoptera</taxon>
    </lineage>
</organism>
<protein>
    <submittedName>
        <fullName evidence="1">SFRICE_015981</fullName>
    </submittedName>
</protein>
<dbReference type="AlphaFoldDB" id="A0A2H1WJ52"/>
<proteinExistence type="predicted"/>
<name>A0A2H1WJ52_SPOFR</name>
<sequence>MFRCVSEVTGTQLPLFPIFPITDTPTTLNSLPPKAGQALVTPLVFWVYTGGGDCLPSGDPTTRLPYYKYVTLSLWSNSRKCDYWARGFGFDFRVRQNITGSIRNLELYQVYGNLPLLHVSEQRATKLRGVGRAHKHWVMREGVSDSNRLKTTPFLKNRSPGNLLRVRSSDQEGTFERQSKYNNINNVCLSVSPLVKLFARSKVCHVHVKLYVCKRTHHTGDNP</sequence>
<reference evidence="1" key="1">
    <citation type="submission" date="2016-07" db="EMBL/GenBank/DDBJ databases">
        <authorList>
            <person name="Bretaudeau A."/>
        </authorList>
    </citation>
    <scope>NUCLEOTIDE SEQUENCE</scope>
    <source>
        <strain evidence="1">Rice</strain>
        <tissue evidence="1">Whole body</tissue>
    </source>
</reference>
<dbReference type="EMBL" id="ODYU01008928">
    <property type="protein sequence ID" value="SOQ52932.1"/>
    <property type="molecule type" value="Genomic_DNA"/>
</dbReference>
<evidence type="ECO:0000313" key="1">
    <source>
        <dbReference type="EMBL" id="SOQ52932.1"/>
    </source>
</evidence>